<dbReference type="CDD" id="cd07835">
    <property type="entry name" value="STKc_CDK1_CdkB_like"/>
    <property type="match status" value="1"/>
</dbReference>
<feature type="region of interest" description="Disordered" evidence="11">
    <location>
        <begin position="640"/>
        <end position="1030"/>
    </location>
</feature>
<feature type="compositionally biased region" description="Low complexity" evidence="11">
    <location>
        <begin position="832"/>
        <end position="867"/>
    </location>
</feature>
<evidence type="ECO:0000256" key="11">
    <source>
        <dbReference type="SAM" id="MobiDB-lite"/>
    </source>
</evidence>
<feature type="region of interest" description="Disordered" evidence="11">
    <location>
        <begin position="490"/>
        <end position="518"/>
    </location>
</feature>
<evidence type="ECO:0000259" key="12">
    <source>
        <dbReference type="PROSITE" id="PS50011"/>
    </source>
</evidence>
<feature type="compositionally biased region" description="Low complexity" evidence="11">
    <location>
        <begin position="1005"/>
        <end position="1016"/>
    </location>
</feature>
<feature type="compositionally biased region" description="Polar residues" evidence="11">
    <location>
        <begin position="697"/>
        <end position="706"/>
    </location>
</feature>
<dbReference type="SMART" id="SM00220">
    <property type="entry name" value="S_TKc"/>
    <property type="match status" value="1"/>
</dbReference>
<feature type="region of interest" description="Disordered" evidence="11">
    <location>
        <begin position="1115"/>
        <end position="1283"/>
    </location>
</feature>
<dbReference type="GO" id="GO:0007165">
    <property type="term" value="P:signal transduction"/>
    <property type="evidence" value="ECO:0007669"/>
    <property type="project" value="TreeGrafter"/>
</dbReference>
<dbReference type="FunFam" id="1.10.510.10:FF:000706">
    <property type="entry name" value="Cyclin-dependent kinase 1"/>
    <property type="match status" value="1"/>
</dbReference>
<keyword evidence="6 13" id="KW-0418">Kinase</keyword>
<feature type="compositionally biased region" description="Polar residues" evidence="11">
    <location>
        <begin position="301"/>
        <end position="313"/>
    </location>
</feature>
<evidence type="ECO:0000256" key="5">
    <source>
        <dbReference type="ARBA" id="ARBA00022741"/>
    </source>
</evidence>
<dbReference type="GO" id="GO:0010468">
    <property type="term" value="P:regulation of gene expression"/>
    <property type="evidence" value="ECO:0007669"/>
    <property type="project" value="TreeGrafter"/>
</dbReference>
<protein>
    <recommendedName>
        <fullName evidence="8">Cyclin-dependent kinase 1</fullName>
        <ecNumber evidence="2">2.7.11.22</ecNumber>
    </recommendedName>
</protein>
<feature type="region of interest" description="Disordered" evidence="11">
    <location>
        <begin position="565"/>
        <end position="591"/>
    </location>
</feature>
<feature type="compositionally biased region" description="Polar residues" evidence="11">
    <location>
        <begin position="967"/>
        <end position="977"/>
    </location>
</feature>
<dbReference type="GO" id="GO:0030332">
    <property type="term" value="F:cyclin binding"/>
    <property type="evidence" value="ECO:0007669"/>
    <property type="project" value="TreeGrafter"/>
</dbReference>
<dbReference type="GO" id="GO:0005737">
    <property type="term" value="C:cytoplasm"/>
    <property type="evidence" value="ECO:0007669"/>
    <property type="project" value="TreeGrafter"/>
</dbReference>
<comment type="caution">
    <text evidence="13">The sequence shown here is derived from an EMBL/GenBank/DDBJ whole genome shotgun (WGS) entry which is preliminary data.</text>
</comment>
<dbReference type="EMBL" id="JAAGWQ010000079">
    <property type="protein sequence ID" value="KAF5669987.1"/>
    <property type="molecule type" value="Genomic_DNA"/>
</dbReference>
<evidence type="ECO:0000256" key="4">
    <source>
        <dbReference type="ARBA" id="ARBA00022679"/>
    </source>
</evidence>
<feature type="compositionally biased region" description="Pro residues" evidence="11">
    <location>
        <begin position="754"/>
        <end position="763"/>
    </location>
</feature>
<evidence type="ECO:0000256" key="8">
    <source>
        <dbReference type="ARBA" id="ARBA00039266"/>
    </source>
</evidence>
<dbReference type="InterPro" id="IPR011009">
    <property type="entry name" value="Kinase-like_dom_sf"/>
</dbReference>
<dbReference type="GO" id="GO:0000082">
    <property type="term" value="P:G1/S transition of mitotic cell cycle"/>
    <property type="evidence" value="ECO:0007669"/>
    <property type="project" value="TreeGrafter"/>
</dbReference>
<feature type="compositionally biased region" description="Basic and acidic residues" evidence="11">
    <location>
        <begin position="1174"/>
        <end position="1183"/>
    </location>
</feature>
<dbReference type="SUPFAM" id="SSF56112">
    <property type="entry name" value="Protein kinase-like (PK-like)"/>
    <property type="match status" value="1"/>
</dbReference>
<dbReference type="Gene3D" id="3.30.200.20">
    <property type="entry name" value="Phosphorylase Kinase, domain 1"/>
    <property type="match status" value="1"/>
</dbReference>
<dbReference type="Proteomes" id="UP000567885">
    <property type="component" value="Unassembled WGS sequence"/>
</dbReference>
<organism evidence="13 14">
    <name type="scientific">Fusarium heterosporum</name>
    <dbReference type="NCBI Taxonomy" id="42747"/>
    <lineage>
        <taxon>Eukaryota</taxon>
        <taxon>Fungi</taxon>
        <taxon>Dikarya</taxon>
        <taxon>Ascomycota</taxon>
        <taxon>Pezizomycotina</taxon>
        <taxon>Sordariomycetes</taxon>
        <taxon>Hypocreomycetidae</taxon>
        <taxon>Hypocreales</taxon>
        <taxon>Nectriaceae</taxon>
        <taxon>Fusarium</taxon>
        <taxon>Fusarium heterosporum species complex</taxon>
    </lineage>
</organism>
<dbReference type="GO" id="GO:0000307">
    <property type="term" value="C:cyclin-dependent protein kinase holoenzyme complex"/>
    <property type="evidence" value="ECO:0007669"/>
    <property type="project" value="TreeGrafter"/>
</dbReference>
<dbReference type="Gene3D" id="1.10.510.10">
    <property type="entry name" value="Transferase(Phosphotransferase) domain 1"/>
    <property type="match status" value="1"/>
</dbReference>
<evidence type="ECO:0000313" key="13">
    <source>
        <dbReference type="EMBL" id="KAF5669987.1"/>
    </source>
</evidence>
<feature type="compositionally biased region" description="Basic and acidic residues" evidence="11">
    <location>
        <begin position="147"/>
        <end position="156"/>
    </location>
</feature>
<feature type="compositionally biased region" description="Low complexity" evidence="11">
    <location>
        <begin position="882"/>
        <end position="894"/>
    </location>
</feature>
<sequence>MTNQAPLNKFQDIKHVVDHYDAIFASIKSPHTVYSEGLADIHDRITPMWVSISKAGPEEREKLQDNMLELGGQKKELEINYRANCQRLEAEYEKRLQEVMVEFRAHLATVLASVDGQSLPQATLDTGAITSEFTENGQPENGGVEPDEARNEEIRSEQTAYEQIESVQVEDEPIAMDLAEDDMSDDGPIFGDSMDEPADDVSDDDQIVQQGEATNSIPARQGSTESIRFQALCRHRRHDSVFPSLSSTIEVGPRPVVSAIPEEQAQENTHTAVTRAKETHKRKAESPASRNNKRQKGSRTPAMSTPDPDSTSNVAEIQRVTRHSHRQSSAAGEFQGIADAEAGNIYLTFWTKTKEWLAVLLLPMGDFSSVGIPGSITSCGLSESLPPCYRFNKKSKKYVWAKGYEDGKPLAKERLFPVMYFDGREFPHKSAIMWIDAKDLREFHPNLGSSLVPNMRVILRYLSEHPNVDDEEEDVEVGRSEGLDPQLAETAEEENTNMPDPATTTHSNPSSQRHLANAGREQLEPAPLGSNPTSASHTTGLTVISEAQAAIPQVERSVHGREMFSPPARIQSNPQPTITDLPLPVPSPELRPASLHRQKDRLLGGHDESEQKVVIIDISDDSETDSNDETSRASLQITQATKSRTIEQRSNSIIEQRPSHEVESTVLPQSATSADQPRADAQRRASAVELARAALAQTSTADQSGKTQRDHQSNVDSRAACLRSPTNTNTSPSEYENDLSEQTRNAFDSHFSLPTPPLGPTPHRPAGLLPLPSRLEHLGPPDQPPGQEEILRNMRPGPPPQCQPMRQLNPRHQPQGNQQQHRPHPQPDARYQHQNQPNSQPYPQNQSHYQPHPQQQPYSQQQPASQHLTTANGSRCAFPTTSQVSQQQGQSLQQGDTLSHIPHSAQNQTRNAIPPMPVHRCVPSNHNSQVMQVSQRAPAPGDQNTHNPLHRQHTSPGRWCSGEGQPPHQSRGNQPNQDYFAGNNIPQSRYHPQSNQYRDANFRAQQVQHQSHPQPQDRSQLEQQRAHYRQQVQARLAVAPQPLTTRYQNASPRHAQQPATQRPNEQSQQSSQERQLYTQAPGPHPAEPHASHTQASSLQNPQAVINQDHLQSCEPRRPRADQAPQHRQPLYENENGSTKTQISRLQPQNQIEAPSSATNAERLNQSYNPNSAMRDPDLGEKPEFTSQERSAQGQIQAAKQTTSQLGQGRNSQSAPMPHDPQHPMQQAPRPSSRLSQDQVQNQGPSSNQPQLTVTQPELRHSGDHPVYTNALADTESGPSSNNLTPPTVFEFSALSIRYFRVDTNTFQPAAEWGANLPLCLMAFLSKWEKKWSLRQGLEGMSVPYGYECTYGVVYKARDLGHNGRIVALKKIRLETEDEGVPSTAIREISVLRELNHANVVSLLNIVHADGHKLYLVMEFLDLDLKKYMDSLPVTDGGRGKPLPTGTATTVRNLGMSEKVVQTFMLHLVQGIKYCHSRRILHRDLKPQNLLIDKDGNLKLADFGLARAFGVPLRSYTHEVVTLWYRAPEVLLGGRQYSTGVDMWSIGTIFAEMCSRKPLFPGDSEIDEIFKIFRTLGTPDEDAWPGVTSYPDFKPSFPKWQRDFSTPLCPNLDEQGLELLDYFLICDPVTRISAKAALNHPYFDEILSQKLSTSMSYQQTQEVCRIVFLRLNVNGRIAPCCFKFTLAVNLFKYLFNLGYYIKRTWTKSNFTVCCYSLRFQAACLQEPGSEERPFYCNLPWGNVALIENHLPQLGCTVSWALTSVGSQANGNASNYNAGQINAIGAFTAEIHITARVGLEDMWHSQYAGSQVIGTRPGMQIKYLVTKYHPINGDLLTGGCYLFDTFENAKKFEDWTTNEFEVGEPKTPYWKQPLFNSVVTFTWKVIGAHNFAPVEEHGIGRMQRWTYHHVGVESILKQLYPVLKDAAEKRGATSFWLLHRPEDQMIGIHISFPKPEDDGVEALRVAVQAATNASSIASLFPDAFELEALFDRTSIYYALWQPLAEDTKGVKVVSPHFPRMAESVDEKA</sequence>
<feature type="compositionally biased region" description="Low complexity" evidence="11">
    <location>
        <begin position="684"/>
        <end position="696"/>
    </location>
</feature>
<dbReference type="PANTHER" id="PTHR24056:SF254">
    <property type="entry name" value="CYCLIN-DEPENDENT KINASE 2"/>
    <property type="match status" value="1"/>
</dbReference>
<evidence type="ECO:0000256" key="7">
    <source>
        <dbReference type="ARBA" id="ARBA00022840"/>
    </source>
</evidence>
<dbReference type="Pfam" id="PF00069">
    <property type="entry name" value="Pkinase"/>
    <property type="match status" value="1"/>
</dbReference>
<dbReference type="GO" id="GO:0005524">
    <property type="term" value="F:ATP binding"/>
    <property type="evidence" value="ECO:0007669"/>
    <property type="project" value="UniProtKB-KW"/>
</dbReference>
<comment type="similarity">
    <text evidence="1">Belongs to the protein kinase superfamily. CMGC Ser/Thr protein kinase family. CDC2/CDKX subfamily.</text>
</comment>
<evidence type="ECO:0000256" key="9">
    <source>
        <dbReference type="ARBA" id="ARBA00047811"/>
    </source>
</evidence>
<dbReference type="InterPro" id="IPR050108">
    <property type="entry name" value="CDK"/>
</dbReference>
<feature type="compositionally biased region" description="Polar residues" evidence="11">
    <location>
        <begin position="1232"/>
        <end position="1255"/>
    </location>
</feature>
<feature type="compositionally biased region" description="Polar residues" evidence="11">
    <location>
        <begin position="1184"/>
        <end position="1213"/>
    </location>
</feature>
<gene>
    <name evidence="13" type="ORF">FHETE_4670</name>
</gene>
<name>A0A8H5TI73_FUSHE</name>
<keyword evidence="4" id="KW-0808">Transferase</keyword>
<feature type="domain" description="Protein kinase" evidence="12">
    <location>
        <begin position="1339"/>
        <end position="1642"/>
    </location>
</feature>
<dbReference type="EC" id="2.7.11.22" evidence="2"/>
<feature type="compositionally biased region" description="Polar residues" evidence="11">
    <location>
        <begin position="984"/>
        <end position="998"/>
    </location>
</feature>
<evidence type="ECO:0000256" key="3">
    <source>
        <dbReference type="ARBA" id="ARBA00022527"/>
    </source>
</evidence>
<feature type="compositionally biased region" description="Polar residues" evidence="11">
    <location>
        <begin position="724"/>
        <end position="746"/>
    </location>
</feature>
<evidence type="ECO:0000313" key="14">
    <source>
        <dbReference type="Proteomes" id="UP000567885"/>
    </source>
</evidence>
<feature type="region of interest" description="Disordered" evidence="11">
    <location>
        <begin position="132"/>
        <end position="156"/>
    </location>
</feature>
<keyword evidence="3" id="KW-0723">Serine/threonine-protein kinase</keyword>
<dbReference type="PANTHER" id="PTHR24056">
    <property type="entry name" value="CELL DIVISION PROTEIN KINASE"/>
    <property type="match status" value="1"/>
</dbReference>
<evidence type="ECO:0000256" key="2">
    <source>
        <dbReference type="ARBA" id="ARBA00012425"/>
    </source>
</evidence>
<proteinExistence type="inferred from homology"/>
<keyword evidence="14" id="KW-1185">Reference proteome</keyword>
<feature type="compositionally biased region" description="Polar residues" evidence="11">
    <location>
        <begin position="1134"/>
        <end position="1171"/>
    </location>
</feature>
<reference evidence="13 14" key="1">
    <citation type="submission" date="2020-05" db="EMBL/GenBank/DDBJ databases">
        <title>Identification and distribution of gene clusters putatively required for synthesis of sphingolipid metabolism inhibitors in phylogenetically diverse species of the filamentous fungus Fusarium.</title>
        <authorList>
            <person name="Kim H.-S."/>
            <person name="Busman M."/>
            <person name="Brown D.W."/>
            <person name="Divon H."/>
            <person name="Uhlig S."/>
            <person name="Proctor R.H."/>
        </authorList>
    </citation>
    <scope>NUCLEOTIDE SEQUENCE [LARGE SCALE GENOMIC DNA]</scope>
    <source>
        <strain evidence="13 14">NRRL 20693</strain>
    </source>
</reference>
<dbReference type="GO" id="GO:0005634">
    <property type="term" value="C:nucleus"/>
    <property type="evidence" value="ECO:0007669"/>
    <property type="project" value="TreeGrafter"/>
</dbReference>
<accession>A0A8H5TI73</accession>
<dbReference type="InterPro" id="IPR000719">
    <property type="entry name" value="Prot_kinase_dom"/>
</dbReference>
<feature type="compositionally biased region" description="Polar residues" evidence="11">
    <location>
        <begin position="804"/>
        <end position="820"/>
    </location>
</feature>
<feature type="compositionally biased region" description="Polar residues" evidence="11">
    <location>
        <begin position="496"/>
        <end position="514"/>
    </location>
</feature>
<feature type="compositionally biased region" description="Polar residues" evidence="11">
    <location>
        <begin position="924"/>
        <end position="935"/>
    </location>
</feature>
<keyword evidence="7" id="KW-0067">ATP-binding</keyword>
<dbReference type="FunFam" id="3.30.200.20:FF:000927">
    <property type="entry name" value="Cyclin-dependent kinase 2"/>
    <property type="match status" value="1"/>
</dbReference>
<evidence type="ECO:0000256" key="10">
    <source>
        <dbReference type="ARBA" id="ARBA00048367"/>
    </source>
</evidence>
<evidence type="ECO:0000256" key="1">
    <source>
        <dbReference type="ARBA" id="ARBA00006485"/>
    </source>
</evidence>
<dbReference type="PROSITE" id="PS50011">
    <property type="entry name" value="PROTEIN_KINASE_DOM"/>
    <property type="match status" value="1"/>
</dbReference>
<dbReference type="GO" id="GO:0004693">
    <property type="term" value="F:cyclin-dependent protein serine/threonine kinase activity"/>
    <property type="evidence" value="ECO:0007669"/>
    <property type="project" value="UniProtKB-EC"/>
</dbReference>
<comment type="catalytic activity">
    <reaction evidence="10">
        <text>L-seryl-[protein] + ATP = O-phospho-L-seryl-[protein] + ADP + H(+)</text>
        <dbReference type="Rhea" id="RHEA:17989"/>
        <dbReference type="Rhea" id="RHEA-COMP:9863"/>
        <dbReference type="Rhea" id="RHEA-COMP:11604"/>
        <dbReference type="ChEBI" id="CHEBI:15378"/>
        <dbReference type="ChEBI" id="CHEBI:29999"/>
        <dbReference type="ChEBI" id="CHEBI:30616"/>
        <dbReference type="ChEBI" id="CHEBI:83421"/>
        <dbReference type="ChEBI" id="CHEBI:456216"/>
        <dbReference type="EC" id="2.7.11.22"/>
    </reaction>
</comment>
<feature type="region of interest" description="Disordered" evidence="11">
    <location>
        <begin position="1048"/>
        <end position="1098"/>
    </location>
</feature>
<dbReference type="PROSITE" id="PS00108">
    <property type="entry name" value="PROTEIN_KINASE_ST"/>
    <property type="match status" value="1"/>
</dbReference>
<dbReference type="InterPro" id="IPR008271">
    <property type="entry name" value="Ser/Thr_kinase_AS"/>
</dbReference>
<feature type="compositionally biased region" description="Polar residues" evidence="11">
    <location>
        <begin position="640"/>
        <end position="654"/>
    </location>
</feature>
<feature type="region of interest" description="Disordered" evidence="11">
    <location>
        <begin position="260"/>
        <end position="313"/>
    </location>
</feature>
<evidence type="ECO:0000256" key="6">
    <source>
        <dbReference type="ARBA" id="ARBA00022777"/>
    </source>
</evidence>
<keyword evidence="5" id="KW-0547">Nucleotide-binding</keyword>
<comment type="catalytic activity">
    <reaction evidence="9">
        <text>L-threonyl-[protein] + ATP = O-phospho-L-threonyl-[protein] + ADP + H(+)</text>
        <dbReference type="Rhea" id="RHEA:46608"/>
        <dbReference type="Rhea" id="RHEA-COMP:11060"/>
        <dbReference type="Rhea" id="RHEA-COMP:11605"/>
        <dbReference type="ChEBI" id="CHEBI:15378"/>
        <dbReference type="ChEBI" id="CHEBI:30013"/>
        <dbReference type="ChEBI" id="CHEBI:30616"/>
        <dbReference type="ChEBI" id="CHEBI:61977"/>
        <dbReference type="ChEBI" id="CHEBI:456216"/>
        <dbReference type="EC" id="2.7.11.22"/>
    </reaction>
</comment>
<dbReference type="GO" id="GO:0010389">
    <property type="term" value="P:regulation of G2/M transition of mitotic cell cycle"/>
    <property type="evidence" value="ECO:0007669"/>
    <property type="project" value="TreeGrafter"/>
</dbReference>